<accession>A0AAD4C9L0</accession>
<reference evidence="3" key="2">
    <citation type="journal article" date="2020" name="Nat. Commun.">
        <title>Large-scale genome sequencing of mycorrhizal fungi provides insights into the early evolution of symbiotic traits.</title>
        <authorList>
            <person name="Miyauchi S."/>
            <person name="Kiss E."/>
            <person name="Kuo A."/>
            <person name="Drula E."/>
            <person name="Kohler A."/>
            <person name="Sanchez-Garcia M."/>
            <person name="Morin E."/>
            <person name="Andreopoulos B."/>
            <person name="Barry K.W."/>
            <person name="Bonito G."/>
            <person name="Buee M."/>
            <person name="Carver A."/>
            <person name="Chen C."/>
            <person name="Cichocki N."/>
            <person name="Clum A."/>
            <person name="Culley D."/>
            <person name="Crous P.W."/>
            <person name="Fauchery L."/>
            <person name="Girlanda M."/>
            <person name="Hayes R.D."/>
            <person name="Keri Z."/>
            <person name="LaButti K."/>
            <person name="Lipzen A."/>
            <person name="Lombard V."/>
            <person name="Magnuson J."/>
            <person name="Maillard F."/>
            <person name="Murat C."/>
            <person name="Nolan M."/>
            <person name="Ohm R.A."/>
            <person name="Pangilinan J."/>
            <person name="Pereira M.F."/>
            <person name="Perotto S."/>
            <person name="Peter M."/>
            <person name="Pfister S."/>
            <person name="Riley R."/>
            <person name="Sitrit Y."/>
            <person name="Stielow J.B."/>
            <person name="Szollosi G."/>
            <person name="Zifcakova L."/>
            <person name="Stursova M."/>
            <person name="Spatafora J.W."/>
            <person name="Tedersoo L."/>
            <person name="Vaario L.M."/>
            <person name="Yamada A."/>
            <person name="Yan M."/>
            <person name="Wang P."/>
            <person name="Xu J."/>
            <person name="Bruns T."/>
            <person name="Baldrian P."/>
            <person name="Vilgalys R."/>
            <person name="Dunand C."/>
            <person name="Henrissat B."/>
            <person name="Grigoriev I.V."/>
            <person name="Hibbett D."/>
            <person name="Nagy L.G."/>
            <person name="Martin F.M."/>
        </authorList>
    </citation>
    <scope>NUCLEOTIDE SEQUENCE</scope>
    <source>
        <strain evidence="3">BED1</strain>
    </source>
</reference>
<dbReference type="GO" id="GO:0005975">
    <property type="term" value="P:carbohydrate metabolic process"/>
    <property type="evidence" value="ECO:0007669"/>
    <property type="project" value="InterPro"/>
</dbReference>
<sequence length="471" mass="53061">MPTIESVRPASYVPRRYASGTFPVSKDYHLRQMLYNYSNSQGRDADKSKLDTSDQVIPSFPFTNVPVYADTVDIETLAFHNYWGCLLTPDNVAARIGTDDLRYHVWVATKRVVESGLIKLTDKEALIQAVMDQFMVELGLVLLDLCPGPLVLFVDPRLQDDSEQMVSKAKAMVAKFDEARVRRWRIIVTLPATEDGIRAARELINRHSIQTHLSLVSCLEHAAACIETGAGMVSMSVEPIMEWFERQGSTHKGRLSQDHPGIEAIQSCATFIHRHGLNTTLLTTDIRKWSELKQLGGIGATALKKDQLDEAPMKPLATWYPRSDDQSPATLRALRAAYPSHYLGSLDSNKGLFASLPADCRSLVSAVLYVRLGHMATHMETIEKAVWYELKRRIRLETIPLEYLYRRPSSNSPTESRSARKSNMSDKATGSSSKRSKSRSRRSSRQDEEPEQQRHNKVTVSDTMVEGVDYF</sequence>
<dbReference type="PANTHER" id="PTHR10683:SF18">
    <property type="entry name" value="TRANSALDOLASE"/>
    <property type="match status" value="1"/>
</dbReference>
<name>A0AAD4C9L0_BOLED</name>
<dbReference type="InterPro" id="IPR001585">
    <property type="entry name" value="TAL/FSA"/>
</dbReference>
<dbReference type="PANTHER" id="PTHR10683">
    <property type="entry name" value="TRANSALDOLASE"/>
    <property type="match status" value="1"/>
</dbReference>
<evidence type="ECO:0000256" key="2">
    <source>
        <dbReference type="SAM" id="MobiDB-lite"/>
    </source>
</evidence>
<keyword evidence="1" id="KW-0704">Schiff base</keyword>
<feature type="region of interest" description="Disordered" evidence="2">
    <location>
        <begin position="406"/>
        <end position="471"/>
    </location>
</feature>
<feature type="compositionally biased region" description="Polar residues" evidence="2">
    <location>
        <begin position="408"/>
        <end position="430"/>
    </location>
</feature>
<dbReference type="SUPFAM" id="SSF51569">
    <property type="entry name" value="Aldolase"/>
    <property type="match status" value="1"/>
</dbReference>
<evidence type="ECO:0000256" key="1">
    <source>
        <dbReference type="ARBA" id="ARBA00023270"/>
    </source>
</evidence>
<evidence type="ECO:0000313" key="4">
    <source>
        <dbReference type="Proteomes" id="UP001194468"/>
    </source>
</evidence>
<feature type="compositionally biased region" description="Basic and acidic residues" evidence="2">
    <location>
        <begin position="444"/>
        <end position="454"/>
    </location>
</feature>
<gene>
    <name evidence="3" type="ORF">L210DRAFT_846220</name>
</gene>
<evidence type="ECO:0008006" key="5">
    <source>
        <dbReference type="Google" id="ProtNLM"/>
    </source>
</evidence>
<feature type="compositionally biased region" description="Basic residues" evidence="2">
    <location>
        <begin position="434"/>
        <end position="443"/>
    </location>
</feature>
<dbReference type="Pfam" id="PF00923">
    <property type="entry name" value="TAL_FSA"/>
    <property type="match status" value="1"/>
</dbReference>
<dbReference type="AlphaFoldDB" id="A0AAD4C9L0"/>
<dbReference type="EMBL" id="WHUW01000001">
    <property type="protein sequence ID" value="KAF8452727.1"/>
    <property type="molecule type" value="Genomic_DNA"/>
</dbReference>
<reference evidence="3" key="1">
    <citation type="submission" date="2019-10" db="EMBL/GenBank/DDBJ databases">
        <authorList>
            <consortium name="DOE Joint Genome Institute"/>
            <person name="Kuo A."/>
            <person name="Miyauchi S."/>
            <person name="Kiss E."/>
            <person name="Drula E."/>
            <person name="Kohler A."/>
            <person name="Sanchez-Garcia M."/>
            <person name="Andreopoulos B."/>
            <person name="Barry K.W."/>
            <person name="Bonito G."/>
            <person name="Buee M."/>
            <person name="Carver A."/>
            <person name="Chen C."/>
            <person name="Cichocki N."/>
            <person name="Clum A."/>
            <person name="Culley D."/>
            <person name="Crous P.W."/>
            <person name="Fauchery L."/>
            <person name="Girlanda M."/>
            <person name="Hayes R."/>
            <person name="Keri Z."/>
            <person name="LaButti K."/>
            <person name="Lipzen A."/>
            <person name="Lombard V."/>
            <person name="Magnuson J."/>
            <person name="Maillard F."/>
            <person name="Morin E."/>
            <person name="Murat C."/>
            <person name="Nolan M."/>
            <person name="Ohm R."/>
            <person name="Pangilinan J."/>
            <person name="Pereira M."/>
            <person name="Perotto S."/>
            <person name="Peter M."/>
            <person name="Riley R."/>
            <person name="Sitrit Y."/>
            <person name="Stielow B."/>
            <person name="Szollosi G."/>
            <person name="Zifcakova L."/>
            <person name="Stursova M."/>
            <person name="Spatafora J.W."/>
            <person name="Tedersoo L."/>
            <person name="Vaario L.-M."/>
            <person name="Yamada A."/>
            <person name="Yan M."/>
            <person name="Wang P."/>
            <person name="Xu J."/>
            <person name="Bruns T."/>
            <person name="Baldrian P."/>
            <person name="Vilgalys R."/>
            <person name="Henrissat B."/>
            <person name="Grigoriev I.V."/>
            <person name="Hibbett D."/>
            <person name="Nagy L.G."/>
            <person name="Martin F.M."/>
        </authorList>
    </citation>
    <scope>NUCLEOTIDE SEQUENCE</scope>
    <source>
        <strain evidence="3">BED1</strain>
    </source>
</reference>
<organism evidence="3 4">
    <name type="scientific">Boletus edulis BED1</name>
    <dbReference type="NCBI Taxonomy" id="1328754"/>
    <lineage>
        <taxon>Eukaryota</taxon>
        <taxon>Fungi</taxon>
        <taxon>Dikarya</taxon>
        <taxon>Basidiomycota</taxon>
        <taxon>Agaricomycotina</taxon>
        <taxon>Agaricomycetes</taxon>
        <taxon>Agaricomycetidae</taxon>
        <taxon>Boletales</taxon>
        <taxon>Boletineae</taxon>
        <taxon>Boletaceae</taxon>
        <taxon>Boletoideae</taxon>
        <taxon>Boletus</taxon>
    </lineage>
</organism>
<proteinExistence type="predicted"/>
<comment type="caution">
    <text evidence="3">The sequence shown here is derived from an EMBL/GenBank/DDBJ whole genome shotgun (WGS) entry which is preliminary data.</text>
</comment>
<keyword evidence="4" id="KW-1185">Reference proteome</keyword>
<evidence type="ECO:0000313" key="3">
    <source>
        <dbReference type="EMBL" id="KAF8452727.1"/>
    </source>
</evidence>
<dbReference type="InterPro" id="IPR013785">
    <property type="entry name" value="Aldolase_TIM"/>
</dbReference>
<dbReference type="Gene3D" id="3.20.20.70">
    <property type="entry name" value="Aldolase class I"/>
    <property type="match status" value="1"/>
</dbReference>
<dbReference type="Proteomes" id="UP001194468">
    <property type="component" value="Unassembled WGS sequence"/>
</dbReference>
<protein>
    <recommendedName>
        <fullName evidence="5">Transaldolase</fullName>
    </recommendedName>
</protein>